<sequence length="202" mass="22155">MLKATFYLSCCTVLLSSFQPNREAPLEPGALLPKSEITCMDVSGKEISLGAAKLTNGLLVIFGSNECPYMQRNQDRLRHICGFARKNNIGVVIVNSNEAARNGKESFAAMKQYAATQQFTWYYIVDKNALLADAFDANHTPECFLFDKNSRLAYKGGIDDSPGNPDAVKARLLQNAINEMLAGKAVTLNSTHSLGCNIKRNL</sequence>
<name>A0ABS5J8E2_9BACT</name>
<dbReference type="PROSITE" id="PS51352">
    <property type="entry name" value="THIOREDOXIN_2"/>
    <property type="match status" value="1"/>
</dbReference>
<protein>
    <submittedName>
        <fullName evidence="2">Redoxin family protein</fullName>
    </submittedName>
</protein>
<accession>A0ABS5J8E2</accession>
<organism evidence="2 3">
    <name type="scientific">Chitinophaga hostae</name>
    <dbReference type="NCBI Taxonomy" id="2831022"/>
    <lineage>
        <taxon>Bacteria</taxon>
        <taxon>Pseudomonadati</taxon>
        <taxon>Bacteroidota</taxon>
        <taxon>Chitinophagia</taxon>
        <taxon>Chitinophagales</taxon>
        <taxon>Chitinophagaceae</taxon>
        <taxon>Chitinophaga</taxon>
    </lineage>
</organism>
<dbReference type="PANTHER" id="PTHR43640">
    <property type="entry name" value="OS07G0260300 PROTEIN"/>
    <property type="match status" value="1"/>
</dbReference>
<dbReference type="InterPro" id="IPR013766">
    <property type="entry name" value="Thioredoxin_domain"/>
</dbReference>
<dbReference type="Proteomes" id="UP000676386">
    <property type="component" value="Unassembled WGS sequence"/>
</dbReference>
<dbReference type="Pfam" id="PF08534">
    <property type="entry name" value="Redoxin"/>
    <property type="match status" value="1"/>
</dbReference>
<evidence type="ECO:0000313" key="2">
    <source>
        <dbReference type="EMBL" id="MBS0031478.1"/>
    </source>
</evidence>
<reference evidence="2 3" key="1">
    <citation type="submission" date="2021-04" db="EMBL/GenBank/DDBJ databases">
        <title>Chitinophaga sp. nov., isolated from the rhizosphere soil.</title>
        <authorList>
            <person name="He S."/>
        </authorList>
    </citation>
    <scope>NUCLEOTIDE SEQUENCE [LARGE SCALE GENOMIC DNA]</scope>
    <source>
        <strain evidence="2 3">2R12</strain>
    </source>
</reference>
<keyword evidence="3" id="KW-1185">Reference proteome</keyword>
<dbReference type="InterPro" id="IPR036249">
    <property type="entry name" value="Thioredoxin-like_sf"/>
</dbReference>
<dbReference type="PANTHER" id="PTHR43640:SF1">
    <property type="entry name" value="THIOREDOXIN-DEPENDENT PEROXIREDOXIN"/>
    <property type="match status" value="1"/>
</dbReference>
<feature type="domain" description="Thioredoxin" evidence="1">
    <location>
        <begin position="26"/>
        <end position="182"/>
    </location>
</feature>
<comment type="caution">
    <text evidence="2">The sequence shown here is derived from an EMBL/GenBank/DDBJ whole genome shotgun (WGS) entry which is preliminary data.</text>
</comment>
<dbReference type="Gene3D" id="3.40.30.10">
    <property type="entry name" value="Glutaredoxin"/>
    <property type="match status" value="1"/>
</dbReference>
<proteinExistence type="predicted"/>
<dbReference type="RefSeq" id="WP_211976638.1">
    <property type="nucleotide sequence ID" value="NZ_CBFHAM010000022.1"/>
</dbReference>
<gene>
    <name evidence="2" type="ORF">KE626_29380</name>
</gene>
<dbReference type="SUPFAM" id="SSF52833">
    <property type="entry name" value="Thioredoxin-like"/>
    <property type="match status" value="1"/>
</dbReference>
<evidence type="ECO:0000313" key="3">
    <source>
        <dbReference type="Proteomes" id="UP000676386"/>
    </source>
</evidence>
<dbReference type="InterPro" id="IPR047262">
    <property type="entry name" value="PRX-like1"/>
</dbReference>
<dbReference type="InterPro" id="IPR013740">
    <property type="entry name" value="Redoxin"/>
</dbReference>
<dbReference type="EMBL" id="JAGTXB010000022">
    <property type="protein sequence ID" value="MBS0031478.1"/>
    <property type="molecule type" value="Genomic_DNA"/>
</dbReference>
<evidence type="ECO:0000259" key="1">
    <source>
        <dbReference type="PROSITE" id="PS51352"/>
    </source>
</evidence>